<dbReference type="GO" id="GO:0005829">
    <property type="term" value="C:cytosol"/>
    <property type="evidence" value="ECO:0007669"/>
    <property type="project" value="TreeGrafter"/>
</dbReference>
<dbReference type="AlphaFoldDB" id="A0A6N9YG86"/>
<evidence type="ECO:0000313" key="5">
    <source>
        <dbReference type="Proteomes" id="UP000469185"/>
    </source>
</evidence>
<organism evidence="4 5">
    <name type="scientific">Phytoactinopolyspora alkaliphila</name>
    <dbReference type="NCBI Taxonomy" id="1783498"/>
    <lineage>
        <taxon>Bacteria</taxon>
        <taxon>Bacillati</taxon>
        <taxon>Actinomycetota</taxon>
        <taxon>Actinomycetes</taxon>
        <taxon>Jiangellales</taxon>
        <taxon>Jiangellaceae</taxon>
        <taxon>Phytoactinopolyspora</taxon>
    </lineage>
</organism>
<evidence type="ECO:0000256" key="1">
    <source>
        <dbReference type="ARBA" id="ARBA00022432"/>
    </source>
</evidence>
<dbReference type="Proteomes" id="UP000469185">
    <property type="component" value="Unassembled WGS sequence"/>
</dbReference>
<evidence type="ECO:0000256" key="3">
    <source>
        <dbReference type="ARBA" id="ARBA00023235"/>
    </source>
</evidence>
<dbReference type="EMBL" id="JAAGOB010000001">
    <property type="protein sequence ID" value="NED93925.1"/>
    <property type="molecule type" value="Genomic_DNA"/>
</dbReference>
<sequence length="547" mass="56622">MTSELTVTPHGVDVAAVVDRLVADRVASRISAKDATLWGPDAESEASIRLGWTDLHETSRPLLAQIEALYAELRAEGLDRIVLAGMGGSSLAPEVITRTAGVELTVLDTTDPAPVRRALADRLERTVLVVSSKSGSTVETDSQRRVFEAAFTAAGIDAASRMVAVTDPGSALAEHAEKSGYRGLFLADPNVGGRYSALTAFGLVPSGLAGADIAGLLDEAAAVADLLAQDSPDNPALVLAAAMSGDHDGTQDAAGSTPGRARDKIAIANAGSGLAGFPDWAEQLIAESTGKLGTGVLPIAAESGDPEIDHPPADVLPARLSAPVSDVMAASPLVAGITVTGPLAAQFLLWEYATAVAGRLLGINPFDQPDVESAKVAARGMLDATPEPEPATFVDDGVEVRGSAGLLDGVSSLEGAVQSLLSQLDNGGYLAVMAYLDREGEDSGLAQVRVPLSRRTGRPTTFGWGPRFLHSTGQYHKGGPAQGVFLQVTGAVSEDLDIPDRPFTFGRLIAAQAAGDAQVLADHGRPVLRLHLTDRVSGIQRLREVLS</sequence>
<protein>
    <submittedName>
        <fullName evidence="4">Glucose-6-phosphate isomerase</fullName>
    </submittedName>
</protein>
<dbReference type="GO" id="GO:0051156">
    <property type="term" value="P:glucose 6-phosphate metabolic process"/>
    <property type="evidence" value="ECO:0007669"/>
    <property type="project" value="TreeGrafter"/>
</dbReference>
<keyword evidence="5" id="KW-1185">Reference proteome</keyword>
<accession>A0A6N9YG86</accession>
<name>A0A6N9YG86_9ACTN</name>
<dbReference type="GO" id="GO:0006096">
    <property type="term" value="P:glycolytic process"/>
    <property type="evidence" value="ECO:0007669"/>
    <property type="project" value="UniProtKB-KW"/>
</dbReference>
<dbReference type="InterPro" id="IPR001672">
    <property type="entry name" value="G6P_Isomerase"/>
</dbReference>
<reference evidence="4 5" key="1">
    <citation type="submission" date="2020-02" db="EMBL/GenBank/DDBJ databases">
        <authorList>
            <person name="Li X.-J."/>
            <person name="Feng X.-M."/>
        </authorList>
    </citation>
    <scope>NUCLEOTIDE SEQUENCE [LARGE SCALE GENOMIC DNA]</scope>
    <source>
        <strain evidence="4 5">CGMCC 4.7225</strain>
    </source>
</reference>
<dbReference type="PROSITE" id="PS51463">
    <property type="entry name" value="P_GLUCOSE_ISOMERASE_3"/>
    <property type="match status" value="1"/>
</dbReference>
<keyword evidence="3 4" id="KW-0413">Isomerase</keyword>
<gene>
    <name evidence="4" type="ORF">G1H11_01180</name>
</gene>
<comment type="caution">
    <text evidence="4">The sequence shown here is derived from an EMBL/GenBank/DDBJ whole genome shotgun (WGS) entry which is preliminary data.</text>
</comment>
<dbReference type="InterPro" id="IPR046348">
    <property type="entry name" value="SIS_dom_sf"/>
</dbReference>
<dbReference type="RefSeq" id="WP_163815242.1">
    <property type="nucleotide sequence ID" value="NZ_JAAGOB010000001.1"/>
</dbReference>
<dbReference type="Gene3D" id="3.40.50.10490">
    <property type="entry name" value="Glucose-6-phosphate isomerase like protein, domain 1"/>
    <property type="match status" value="2"/>
</dbReference>
<evidence type="ECO:0000313" key="4">
    <source>
        <dbReference type="EMBL" id="NED93925.1"/>
    </source>
</evidence>
<evidence type="ECO:0000256" key="2">
    <source>
        <dbReference type="ARBA" id="ARBA00023152"/>
    </source>
</evidence>
<dbReference type="PANTHER" id="PTHR11469">
    <property type="entry name" value="GLUCOSE-6-PHOSPHATE ISOMERASE"/>
    <property type="match status" value="1"/>
</dbReference>
<dbReference type="GO" id="GO:0097367">
    <property type="term" value="F:carbohydrate derivative binding"/>
    <property type="evidence" value="ECO:0007669"/>
    <property type="project" value="InterPro"/>
</dbReference>
<dbReference type="GO" id="GO:0006094">
    <property type="term" value="P:gluconeogenesis"/>
    <property type="evidence" value="ECO:0007669"/>
    <property type="project" value="UniProtKB-KW"/>
</dbReference>
<dbReference type="GO" id="GO:0004347">
    <property type="term" value="F:glucose-6-phosphate isomerase activity"/>
    <property type="evidence" value="ECO:0007669"/>
    <property type="project" value="InterPro"/>
</dbReference>
<proteinExistence type="predicted"/>
<keyword evidence="1" id="KW-0312">Gluconeogenesis</keyword>
<keyword evidence="2" id="KW-0324">Glycolysis</keyword>
<dbReference type="SUPFAM" id="SSF53697">
    <property type="entry name" value="SIS domain"/>
    <property type="match status" value="1"/>
</dbReference>
<dbReference type="PANTHER" id="PTHR11469:SF1">
    <property type="entry name" value="GLUCOSE-6-PHOSPHATE ISOMERASE"/>
    <property type="match status" value="1"/>
</dbReference>
<dbReference type="Pfam" id="PF00342">
    <property type="entry name" value="PGI"/>
    <property type="match status" value="1"/>
</dbReference>
<dbReference type="GO" id="GO:0048029">
    <property type="term" value="F:monosaccharide binding"/>
    <property type="evidence" value="ECO:0007669"/>
    <property type="project" value="TreeGrafter"/>
</dbReference>